<organism evidence="2 3">
    <name type="scientific">Stephania cephalantha</name>
    <dbReference type="NCBI Taxonomy" id="152367"/>
    <lineage>
        <taxon>Eukaryota</taxon>
        <taxon>Viridiplantae</taxon>
        <taxon>Streptophyta</taxon>
        <taxon>Embryophyta</taxon>
        <taxon>Tracheophyta</taxon>
        <taxon>Spermatophyta</taxon>
        <taxon>Magnoliopsida</taxon>
        <taxon>Ranunculales</taxon>
        <taxon>Menispermaceae</taxon>
        <taxon>Menispermoideae</taxon>
        <taxon>Cissampelideae</taxon>
        <taxon>Stephania</taxon>
    </lineage>
</organism>
<dbReference type="EMBL" id="JBBNAG010000012">
    <property type="protein sequence ID" value="KAK9088880.1"/>
    <property type="molecule type" value="Genomic_DNA"/>
</dbReference>
<sequence length="95" mass="9119">MAVRTAISRGGGGDRAGQRFGTAGPAAQRLRRMWRGRPGSGGDYAEAAADSVISCRGGGAAPAATPASDSGGTDEGQAAPTSSSGGTMVVPAAAL</sequence>
<accession>A0AAP0EB86</accession>
<protein>
    <submittedName>
        <fullName evidence="2">Uncharacterized protein</fullName>
    </submittedName>
</protein>
<comment type="caution">
    <text evidence="2">The sequence shown here is derived from an EMBL/GenBank/DDBJ whole genome shotgun (WGS) entry which is preliminary data.</text>
</comment>
<evidence type="ECO:0000313" key="3">
    <source>
        <dbReference type="Proteomes" id="UP001419268"/>
    </source>
</evidence>
<evidence type="ECO:0000256" key="1">
    <source>
        <dbReference type="SAM" id="MobiDB-lite"/>
    </source>
</evidence>
<gene>
    <name evidence="2" type="ORF">Scep_027962</name>
</gene>
<feature type="compositionally biased region" description="Low complexity" evidence="1">
    <location>
        <begin position="61"/>
        <end position="71"/>
    </location>
</feature>
<proteinExistence type="predicted"/>
<feature type="region of interest" description="Disordered" evidence="1">
    <location>
        <begin position="1"/>
        <end position="95"/>
    </location>
</feature>
<keyword evidence="3" id="KW-1185">Reference proteome</keyword>
<dbReference type="AlphaFoldDB" id="A0AAP0EB86"/>
<dbReference type="Proteomes" id="UP001419268">
    <property type="component" value="Unassembled WGS sequence"/>
</dbReference>
<name>A0AAP0EB86_9MAGN</name>
<evidence type="ECO:0000313" key="2">
    <source>
        <dbReference type="EMBL" id="KAK9088880.1"/>
    </source>
</evidence>
<reference evidence="2 3" key="1">
    <citation type="submission" date="2024-01" db="EMBL/GenBank/DDBJ databases">
        <title>Genome assemblies of Stephania.</title>
        <authorList>
            <person name="Yang L."/>
        </authorList>
    </citation>
    <scope>NUCLEOTIDE SEQUENCE [LARGE SCALE GENOMIC DNA]</scope>
    <source>
        <strain evidence="2">JXDWG</strain>
        <tissue evidence="2">Leaf</tissue>
    </source>
</reference>